<evidence type="ECO:0000259" key="6">
    <source>
        <dbReference type="Pfam" id="PF08386"/>
    </source>
</evidence>
<evidence type="ECO:0000259" key="5">
    <source>
        <dbReference type="Pfam" id="PF00561"/>
    </source>
</evidence>
<organism evidence="7 8">
    <name type="scientific">Gordonia soli NBRC 108243</name>
    <dbReference type="NCBI Taxonomy" id="1223545"/>
    <lineage>
        <taxon>Bacteria</taxon>
        <taxon>Bacillati</taxon>
        <taxon>Actinomycetota</taxon>
        <taxon>Actinomycetes</taxon>
        <taxon>Mycobacteriales</taxon>
        <taxon>Gordoniaceae</taxon>
        <taxon>Gordonia</taxon>
    </lineage>
</organism>
<feature type="signal peptide" evidence="4">
    <location>
        <begin position="1"/>
        <end position="25"/>
    </location>
</feature>
<dbReference type="GO" id="GO:0016787">
    <property type="term" value="F:hydrolase activity"/>
    <property type="evidence" value="ECO:0007669"/>
    <property type="project" value="UniProtKB-KW"/>
</dbReference>
<dbReference type="PANTHER" id="PTHR43248">
    <property type="entry name" value="2-SUCCINYL-6-HYDROXY-2,4-CYCLOHEXADIENE-1-CARBOXYLATE SYNTHASE"/>
    <property type="match status" value="1"/>
</dbReference>
<dbReference type="SUPFAM" id="SSF53474">
    <property type="entry name" value="alpha/beta-Hydrolases"/>
    <property type="match status" value="1"/>
</dbReference>
<gene>
    <name evidence="7" type="ORF">GS4_06_00260</name>
</gene>
<feature type="domain" description="AB hydrolase-1" evidence="5">
    <location>
        <begin position="85"/>
        <end position="233"/>
    </location>
</feature>
<sequence length="529" mass="55616">MVGTGVGVVALVAGLVSVTGPAASAAPTGPGLAWGACPSGHGVSPSTHCATVRVPLDHARPTGPTIALTVAKIPARDQSRKRGVLVGNPGGPGGDGISMFSSVQPPEAVRDEWDLVTVQPRGLPGGTPVRCDPLSPNDQRIYTDFGGLARESCEKNTPGYTRTITTENTARDIESVRGLLGADRISLYGISYGTLLMSTYATLFPQHVDRLVLDSGVDPGWIWNDVLAEQTPHYRARVSVMMEWIAQRDNVYHLGKTPLQVYRAWSAKVAAEAGVPPSVAAPPARVGDVPPALRAIAQPYLDGVNATADVRARVENLVATLTTPGKVQTTSPLLALTRAGAPDRNLWPTIAGRINGSLKPPPQLPRKVLESIVVSQNMQQLILCNENAVPARPQDIPASWYANYIVGDVFDSPGLIYRSGMACAGAPPVTRPITLANKGLRVTPLQLQSIGDPQTPYGGSLSMRRMMRSHLITVGGGDHGQLGRSNRPLDAAITEYLRTGGTSVTSVPQAPVTANPNGVAGNSFIGTQG</sequence>
<comment type="similarity">
    <text evidence="1">Belongs to the peptidase S33 family.</text>
</comment>
<comment type="caution">
    <text evidence="7">The sequence shown here is derived from an EMBL/GenBank/DDBJ whole genome shotgun (WGS) entry which is preliminary data.</text>
</comment>
<dbReference type="AlphaFoldDB" id="M0QEZ2"/>
<keyword evidence="8" id="KW-1185">Reference proteome</keyword>
<dbReference type="Pfam" id="PF08386">
    <property type="entry name" value="Abhydrolase_4"/>
    <property type="match status" value="1"/>
</dbReference>
<evidence type="ECO:0000256" key="1">
    <source>
        <dbReference type="ARBA" id="ARBA00010088"/>
    </source>
</evidence>
<feature type="chain" id="PRO_5004003986" evidence="4">
    <location>
        <begin position="26"/>
        <end position="529"/>
    </location>
</feature>
<dbReference type="PANTHER" id="PTHR43248:SF29">
    <property type="entry name" value="TRIPEPTIDYL AMINOPEPTIDASE"/>
    <property type="match status" value="1"/>
</dbReference>
<dbReference type="Proteomes" id="UP000011666">
    <property type="component" value="Unassembled WGS sequence"/>
</dbReference>
<dbReference type="STRING" id="1223545.GS4_06_00260"/>
<dbReference type="InterPro" id="IPR029058">
    <property type="entry name" value="AB_hydrolase_fold"/>
</dbReference>
<dbReference type="eggNOG" id="COG0596">
    <property type="taxonomic scope" value="Bacteria"/>
</dbReference>
<dbReference type="InterPro" id="IPR051601">
    <property type="entry name" value="Serine_prot/Carboxylest_S33"/>
</dbReference>
<dbReference type="OrthoDB" id="4447445at2"/>
<dbReference type="RefSeq" id="WP_007618102.1">
    <property type="nucleotide sequence ID" value="NZ_BANX01000006.1"/>
</dbReference>
<evidence type="ECO:0000313" key="7">
    <source>
        <dbReference type="EMBL" id="GAC67180.1"/>
    </source>
</evidence>
<evidence type="ECO:0000313" key="8">
    <source>
        <dbReference type="Proteomes" id="UP000011666"/>
    </source>
</evidence>
<dbReference type="EMBL" id="BANX01000006">
    <property type="protein sequence ID" value="GAC67180.1"/>
    <property type="molecule type" value="Genomic_DNA"/>
</dbReference>
<proteinExistence type="inferred from homology"/>
<accession>M0QEZ2</accession>
<evidence type="ECO:0000256" key="2">
    <source>
        <dbReference type="ARBA" id="ARBA00022729"/>
    </source>
</evidence>
<dbReference type="InterPro" id="IPR000073">
    <property type="entry name" value="AB_hydrolase_1"/>
</dbReference>
<protein>
    <submittedName>
        <fullName evidence="7">Uncharacterized protein</fullName>
    </submittedName>
</protein>
<dbReference type="InterPro" id="IPR013595">
    <property type="entry name" value="Pept_S33_TAP-like_C"/>
</dbReference>
<dbReference type="Gene3D" id="3.40.50.1820">
    <property type="entry name" value="alpha/beta hydrolase"/>
    <property type="match status" value="1"/>
</dbReference>
<keyword evidence="2 4" id="KW-0732">Signal</keyword>
<keyword evidence="3" id="KW-0378">Hydrolase</keyword>
<feature type="domain" description="Peptidase S33 tripeptidyl aminopeptidase-like C-terminal" evidence="6">
    <location>
        <begin position="419"/>
        <end position="502"/>
    </location>
</feature>
<reference evidence="7 8" key="1">
    <citation type="submission" date="2013-01" db="EMBL/GenBank/DDBJ databases">
        <title>Whole genome shotgun sequence of Gordonia soli NBRC 108243.</title>
        <authorList>
            <person name="Isaki-Nakamura S."/>
            <person name="Hosoyama A."/>
            <person name="Tsuchikane K."/>
            <person name="Ando Y."/>
            <person name="Baba S."/>
            <person name="Ohji S."/>
            <person name="Hamada M."/>
            <person name="Tamura T."/>
            <person name="Yamazoe A."/>
            <person name="Yamazaki S."/>
            <person name="Fujita N."/>
        </authorList>
    </citation>
    <scope>NUCLEOTIDE SEQUENCE [LARGE SCALE GENOMIC DNA]</scope>
    <source>
        <strain evidence="7 8">NBRC 108243</strain>
    </source>
</reference>
<evidence type="ECO:0000256" key="3">
    <source>
        <dbReference type="ARBA" id="ARBA00022801"/>
    </source>
</evidence>
<dbReference type="Pfam" id="PF00561">
    <property type="entry name" value="Abhydrolase_1"/>
    <property type="match status" value="1"/>
</dbReference>
<name>M0QEZ2_9ACTN</name>
<evidence type="ECO:0000256" key="4">
    <source>
        <dbReference type="SAM" id="SignalP"/>
    </source>
</evidence>